<dbReference type="OrthoDB" id="3362494at2759"/>
<proteinExistence type="predicted"/>
<feature type="region of interest" description="Disordered" evidence="1">
    <location>
        <begin position="1"/>
        <end position="24"/>
    </location>
</feature>
<sequence>MPSLFSRSHQPPKKDRAPAVLVTNPHGSDRRIVGLAKTWNGNGSGSAPAPSHVGEFGTVPTISQQKRGSLPGSPDTVGPAASASAVSLAPQTFAFLSTTVPLSAQSFMSNDNMSTVGIDELRQYGFLGGAGRNVVLGLDEVARVIRDVGAELAKRSLDTPLLFSNQSLELNGTRMKMLIQTFLGTVRTSSRTPTKTSATTFAQDVTFASDQELAWLLRWALSRMTRVREPTREICHGCMDWEMYEEWRGRERASKYPLDAFPNLASILPADVYHYIIQPLFALMSRFAAHSHNSGLTPHALASFFAPLIFDVPTSVPCLQAHTAFVRAASATEHMFLAFIRSSGGRDNLGLTDLPFRLQEWVNGYPSMIASDIDLSRGRPRRAARVVKCEVATRSVRAYSRDLIVNAETWVDDMPGWPAWDRVTLKQRRGEASRPKFSSSWRRKMAVKEQLPLPTSRGLDEKIVYGAPAKQSGSGKPEEEGEVGKYASLAGKHWSAFEECGFDSAPRQSTVTSSRSKEEGEHVDINKRLQFDLNESAKQSVTERRQTMDWGQFADGGFTRTEPFLTASLTFSAPVQTSITEWPKERDELRRRLEKTQKEATPFNHDTTPRTGPAASYEGADASGRVYIEEAFIDCWADFMMGTGWMDRAELTFKRSSWAIIEYKARPGRPDEQDAAHPSVDPRTSELCFLFEEYVPLDYQMAIADPKRKKSLHKLFSTKKKNKALPPQPFTPRDDFDKMLSRTTAKKISLPRSDQSVSSSLWQSLGDAQNKPKTGTASLPSSPSMLGSSSSRTPKQPTAMSKSATASPLGPPLSERVADEHGKLGNGKPSFLKSIRRVKSGTDQREKAKKQREVSMDFEIQSASGLSSGNSSPQDGGEEKWMDILIANGARKMDANQKGLEVVASPPQKKNNLPVPPKMTDRGPTPPASRSESDDVTPTNTRFGSLNNLEDKSGPAAGTGLGLQPPVQLGLLSSSERDFPGDRSELDDGTGTEPDFEHNAVDSSNSYSQSYSSQAASSSVYDGSSQHTAGSAATTGESVQPSDSISMRRRAAPSPPGSPRDVHTPQPPLRDSTASAYDGIVHAPQPRNLGERDAIFSIVDHYRDSRDSRDSRDAATTTPHGEDFRDSRATDFTEVSDGDAYGGMERDSYIERTYASERTNSAYNIEDDLHPPPIFDLTPGREPSPARYKHGEPLHFVGEEEEEEEY</sequence>
<evidence type="ECO:0000259" key="2">
    <source>
        <dbReference type="Pfam" id="PF08101"/>
    </source>
</evidence>
<feature type="domain" description="Meiotically up-regulated protein Msb1/Mug8" evidence="2">
    <location>
        <begin position="139"/>
        <end position="637"/>
    </location>
</feature>
<feature type="compositionally biased region" description="Low complexity" evidence="1">
    <location>
        <begin position="753"/>
        <end position="765"/>
    </location>
</feature>
<organism evidence="3 4">
    <name type="scientific">Apiotrichum porosum</name>
    <dbReference type="NCBI Taxonomy" id="105984"/>
    <lineage>
        <taxon>Eukaryota</taxon>
        <taxon>Fungi</taxon>
        <taxon>Dikarya</taxon>
        <taxon>Basidiomycota</taxon>
        <taxon>Agaricomycotina</taxon>
        <taxon>Tremellomycetes</taxon>
        <taxon>Trichosporonales</taxon>
        <taxon>Trichosporonaceae</taxon>
        <taxon>Apiotrichum</taxon>
    </lineage>
</organism>
<evidence type="ECO:0000256" key="1">
    <source>
        <dbReference type="SAM" id="MobiDB-lite"/>
    </source>
</evidence>
<feature type="compositionally biased region" description="Basic and acidic residues" evidence="1">
    <location>
        <begin position="975"/>
        <end position="986"/>
    </location>
</feature>
<feature type="compositionally biased region" description="Low complexity" evidence="1">
    <location>
        <begin position="862"/>
        <end position="872"/>
    </location>
</feature>
<name>A0A427XD17_9TREE</name>
<accession>A0A427XD17</accession>
<feature type="region of interest" description="Disordered" evidence="1">
    <location>
        <begin position="595"/>
        <end position="618"/>
    </location>
</feature>
<feature type="region of interest" description="Disordered" evidence="1">
    <location>
        <begin position="897"/>
        <end position="1146"/>
    </location>
</feature>
<feature type="region of interest" description="Disordered" evidence="1">
    <location>
        <begin position="1163"/>
        <end position="1206"/>
    </location>
</feature>
<feature type="compositionally biased region" description="Polar residues" evidence="1">
    <location>
        <begin position="1027"/>
        <end position="1043"/>
    </location>
</feature>
<feature type="region of interest" description="Disordered" evidence="1">
    <location>
        <begin position="717"/>
        <end position="885"/>
    </location>
</feature>
<dbReference type="GeneID" id="39589750"/>
<dbReference type="InterPro" id="IPR012965">
    <property type="entry name" value="Msb1/Mug8_dom"/>
</dbReference>
<feature type="compositionally biased region" description="Low complexity" evidence="1">
    <location>
        <begin position="778"/>
        <end position="791"/>
    </location>
</feature>
<dbReference type="EMBL" id="RSCE01000020">
    <property type="protein sequence ID" value="RSH76810.1"/>
    <property type="molecule type" value="Genomic_DNA"/>
</dbReference>
<feature type="compositionally biased region" description="Basic and acidic residues" evidence="1">
    <location>
        <begin position="1089"/>
        <end position="1113"/>
    </location>
</feature>
<evidence type="ECO:0000313" key="3">
    <source>
        <dbReference type="EMBL" id="RSH76810.1"/>
    </source>
</evidence>
<feature type="compositionally biased region" description="Polar residues" evidence="1">
    <location>
        <begin position="936"/>
        <end position="948"/>
    </location>
</feature>
<evidence type="ECO:0000313" key="4">
    <source>
        <dbReference type="Proteomes" id="UP000279236"/>
    </source>
</evidence>
<protein>
    <recommendedName>
        <fullName evidence="2">Meiotically up-regulated protein Msb1/Mug8 domain-containing protein</fullName>
    </recommendedName>
</protein>
<feature type="compositionally biased region" description="Low complexity" evidence="1">
    <location>
        <begin position="1001"/>
        <end position="1026"/>
    </location>
</feature>
<dbReference type="InterPro" id="IPR037508">
    <property type="entry name" value="Msb1/Mug8"/>
</dbReference>
<reference evidence="3 4" key="1">
    <citation type="submission" date="2018-11" db="EMBL/GenBank/DDBJ databases">
        <title>Genome sequence of Apiotrichum porosum DSM 27194.</title>
        <authorList>
            <person name="Aliyu H."/>
            <person name="Gorte O."/>
            <person name="Ochsenreither K."/>
        </authorList>
    </citation>
    <scope>NUCLEOTIDE SEQUENCE [LARGE SCALE GENOMIC DNA]</scope>
    <source>
        <strain evidence="3 4">DSM 27194</strain>
    </source>
</reference>
<feature type="compositionally biased region" description="Low complexity" evidence="1">
    <location>
        <begin position="962"/>
        <end position="974"/>
    </location>
</feature>
<dbReference type="PANTHER" id="PTHR28093:SF1">
    <property type="entry name" value="MORPHOGENESIS-RELATED PROTEIN MSB1"/>
    <property type="match status" value="1"/>
</dbReference>
<feature type="compositionally biased region" description="Polar residues" evidence="1">
    <location>
        <begin position="792"/>
        <end position="806"/>
    </location>
</feature>
<comment type="caution">
    <text evidence="3">The sequence shown here is derived from an EMBL/GenBank/DDBJ whole genome shotgun (WGS) entry which is preliminary data.</text>
</comment>
<feature type="compositionally biased region" description="Basic and acidic residues" evidence="1">
    <location>
        <begin position="840"/>
        <end position="855"/>
    </location>
</feature>
<dbReference type="Proteomes" id="UP000279236">
    <property type="component" value="Unassembled WGS sequence"/>
</dbReference>
<gene>
    <name evidence="3" type="ORF">EHS24_005207</name>
</gene>
<dbReference type="PANTHER" id="PTHR28093">
    <property type="entry name" value="MORPHOGENESIS-RELATED PROTEIN MSB1"/>
    <property type="match status" value="1"/>
</dbReference>
<dbReference type="AlphaFoldDB" id="A0A427XD17"/>
<dbReference type="RefSeq" id="XP_028471957.1">
    <property type="nucleotide sequence ID" value="XM_028620741.1"/>
</dbReference>
<dbReference type="Pfam" id="PF08101">
    <property type="entry name" value="Msb1-Mug8_dom"/>
    <property type="match status" value="1"/>
</dbReference>
<dbReference type="STRING" id="105984.A0A427XD17"/>
<keyword evidence="4" id="KW-1185">Reference proteome</keyword>
<feature type="compositionally biased region" description="Basic and acidic residues" evidence="1">
    <location>
        <begin position="1120"/>
        <end position="1131"/>
    </location>
</feature>